<proteinExistence type="predicted"/>
<name>A0A6A6J3T0_9PLEO</name>
<dbReference type="RefSeq" id="XP_033692363.1">
    <property type="nucleotide sequence ID" value="XM_033824629.1"/>
</dbReference>
<sequence>MNDQEHDLVDPTFATWFHQNRALHIGAQTLESLLTTMISHTDPTVFDSLPPPTLRPQRISTYPPSTSADAESDDADTFLSRFQDTVRKKSRRLMVTIEGYVGMAPCRARLGDSVVVLFGCSIPLILRRVGVREAWQVIGEAYVHGFMNGEARRLVRKGTRMYVDSGLFE</sequence>
<evidence type="ECO:0000313" key="3">
    <source>
        <dbReference type="Proteomes" id="UP000800094"/>
    </source>
</evidence>
<evidence type="ECO:0000313" key="2">
    <source>
        <dbReference type="EMBL" id="KAF2257359.1"/>
    </source>
</evidence>
<keyword evidence="3" id="KW-1185">Reference proteome</keyword>
<feature type="region of interest" description="Disordered" evidence="1">
    <location>
        <begin position="49"/>
        <end position="71"/>
    </location>
</feature>
<dbReference type="AlphaFoldDB" id="A0A6A6J3T0"/>
<dbReference type="PANTHER" id="PTHR24148">
    <property type="entry name" value="ANKYRIN REPEAT DOMAIN-CONTAINING PROTEIN 39 HOMOLOG-RELATED"/>
    <property type="match status" value="1"/>
</dbReference>
<accession>A0A6A6J3T0</accession>
<organism evidence="2 3">
    <name type="scientific">Trematosphaeria pertusa</name>
    <dbReference type="NCBI Taxonomy" id="390896"/>
    <lineage>
        <taxon>Eukaryota</taxon>
        <taxon>Fungi</taxon>
        <taxon>Dikarya</taxon>
        <taxon>Ascomycota</taxon>
        <taxon>Pezizomycotina</taxon>
        <taxon>Dothideomycetes</taxon>
        <taxon>Pleosporomycetidae</taxon>
        <taxon>Pleosporales</taxon>
        <taxon>Massarineae</taxon>
        <taxon>Trematosphaeriaceae</taxon>
        <taxon>Trematosphaeria</taxon>
    </lineage>
</organism>
<gene>
    <name evidence="2" type="ORF">BU26DRAFT_446762</name>
</gene>
<reference evidence="2" key="1">
    <citation type="journal article" date="2020" name="Stud. Mycol.">
        <title>101 Dothideomycetes genomes: a test case for predicting lifestyles and emergence of pathogens.</title>
        <authorList>
            <person name="Haridas S."/>
            <person name="Albert R."/>
            <person name="Binder M."/>
            <person name="Bloem J."/>
            <person name="Labutti K."/>
            <person name="Salamov A."/>
            <person name="Andreopoulos B."/>
            <person name="Baker S."/>
            <person name="Barry K."/>
            <person name="Bills G."/>
            <person name="Bluhm B."/>
            <person name="Cannon C."/>
            <person name="Castanera R."/>
            <person name="Culley D."/>
            <person name="Daum C."/>
            <person name="Ezra D."/>
            <person name="Gonzalez J."/>
            <person name="Henrissat B."/>
            <person name="Kuo A."/>
            <person name="Liang C."/>
            <person name="Lipzen A."/>
            <person name="Lutzoni F."/>
            <person name="Magnuson J."/>
            <person name="Mondo S."/>
            <person name="Nolan M."/>
            <person name="Ohm R."/>
            <person name="Pangilinan J."/>
            <person name="Park H.-J."/>
            <person name="Ramirez L."/>
            <person name="Alfaro M."/>
            <person name="Sun H."/>
            <person name="Tritt A."/>
            <person name="Yoshinaga Y."/>
            <person name="Zwiers L.-H."/>
            <person name="Turgeon B."/>
            <person name="Goodwin S."/>
            <person name="Spatafora J."/>
            <person name="Crous P."/>
            <person name="Grigoriev I."/>
        </authorList>
    </citation>
    <scope>NUCLEOTIDE SEQUENCE</scope>
    <source>
        <strain evidence="2">CBS 122368</strain>
    </source>
</reference>
<dbReference type="InterPro" id="IPR052895">
    <property type="entry name" value="HetReg/Transcr_Mod"/>
</dbReference>
<protein>
    <submittedName>
        <fullName evidence="2">Uncharacterized protein</fullName>
    </submittedName>
</protein>
<dbReference type="EMBL" id="ML987189">
    <property type="protein sequence ID" value="KAF2257359.1"/>
    <property type="molecule type" value="Genomic_DNA"/>
</dbReference>
<dbReference type="GeneID" id="54577959"/>
<dbReference type="PANTHER" id="PTHR24148:SF64">
    <property type="entry name" value="HETEROKARYON INCOMPATIBILITY DOMAIN-CONTAINING PROTEIN"/>
    <property type="match status" value="1"/>
</dbReference>
<dbReference type="Proteomes" id="UP000800094">
    <property type="component" value="Unassembled WGS sequence"/>
</dbReference>
<evidence type="ECO:0000256" key="1">
    <source>
        <dbReference type="SAM" id="MobiDB-lite"/>
    </source>
</evidence>
<dbReference type="OrthoDB" id="2157530at2759"/>
<dbReference type="Pfam" id="PF26639">
    <property type="entry name" value="Het-6_barrel"/>
    <property type="match status" value="1"/>
</dbReference>